<dbReference type="InterPro" id="IPR029063">
    <property type="entry name" value="SAM-dependent_MTases_sf"/>
</dbReference>
<name>A0A250KZE1_9GAMM</name>
<keyword evidence="3" id="KW-1185">Reference proteome</keyword>
<dbReference type="PANTHER" id="PTHR43861">
    <property type="entry name" value="TRANS-ACONITATE 2-METHYLTRANSFERASE-RELATED"/>
    <property type="match status" value="1"/>
</dbReference>
<feature type="domain" description="Methyltransferase type 11" evidence="1">
    <location>
        <begin position="42"/>
        <end position="136"/>
    </location>
</feature>
<gene>
    <name evidence="2" type="ORF">sS8_5126</name>
</gene>
<accession>A0A250KZE1</accession>
<dbReference type="Gene3D" id="3.40.50.150">
    <property type="entry name" value="Vaccinia Virus protein VP39"/>
    <property type="match status" value="1"/>
</dbReference>
<dbReference type="PANTHER" id="PTHR43861:SF1">
    <property type="entry name" value="TRANS-ACONITATE 2-METHYLTRANSFERASE"/>
    <property type="match status" value="1"/>
</dbReference>
<evidence type="ECO:0000313" key="2">
    <source>
        <dbReference type="EMBL" id="BBA37048.1"/>
    </source>
</evidence>
<protein>
    <recommendedName>
        <fullName evidence="1">Methyltransferase type 11 domain-containing protein</fullName>
    </recommendedName>
</protein>
<dbReference type="Proteomes" id="UP000266313">
    <property type="component" value="Chromosome"/>
</dbReference>
<dbReference type="Pfam" id="PF08241">
    <property type="entry name" value="Methyltransf_11"/>
    <property type="match status" value="1"/>
</dbReference>
<dbReference type="EMBL" id="AP017928">
    <property type="protein sequence ID" value="BBA37048.1"/>
    <property type="molecule type" value="Genomic_DNA"/>
</dbReference>
<dbReference type="AlphaFoldDB" id="A0A250KZE1"/>
<evidence type="ECO:0000259" key="1">
    <source>
        <dbReference type="Pfam" id="PF08241"/>
    </source>
</evidence>
<organism evidence="2 3">
    <name type="scientific">Methylocaldum marinum</name>
    <dbReference type="NCBI Taxonomy" id="1432792"/>
    <lineage>
        <taxon>Bacteria</taxon>
        <taxon>Pseudomonadati</taxon>
        <taxon>Pseudomonadota</taxon>
        <taxon>Gammaproteobacteria</taxon>
        <taxon>Methylococcales</taxon>
        <taxon>Methylococcaceae</taxon>
        <taxon>Methylocaldum</taxon>
    </lineage>
</organism>
<dbReference type="GO" id="GO:0008757">
    <property type="term" value="F:S-adenosylmethionine-dependent methyltransferase activity"/>
    <property type="evidence" value="ECO:0007669"/>
    <property type="project" value="InterPro"/>
</dbReference>
<dbReference type="KEGG" id="mmai:sS8_5126"/>
<dbReference type="CDD" id="cd02440">
    <property type="entry name" value="AdoMet_MTases"/>
    <property type="match status" value="1"/>
</dbReference>
<proteinExistence type="predicted"/>
<dbReference type="OrthoDB" id="9772751at2"/>
<reference evidence="2 3" key="1">
    <citation type="submission" date="2016-12" db="EMBL/GenBank/DDBJ databases">
        <title>Genome sequencing of Methylocaldum marinum.</title>
        <authorList>
            <person name="Takeuchi M."/>
            <person name="Kamagata Y."/>
            <person name="Hiraoka S."/>
            <person name="Oshima K."/>
            <person name="Hattori M."/>
            <person name="Iwasaki W."/>
        </authorList>
    </citation>
    <scope>NUCLEOTIDE SEQUENCE [LARGE SCALE GENOMIC DNA]</scope>
    <source>
        <strain evidence="2 3">S8</strain>
    </source>
</reference>
<dbReference type="InterPro" id="IPR013216">
    <property type="entry name" value="Methyltransf_11"/>
</dbReference>
<sequence length="265" mass="29754">MKTLTLDTPALARQYEDLSDKQYEHGKLLIQALDLGQGWRVLDVGCGTGRLTEYVASLVGKAGHVVGIDPLQTRIEIARIRAAGNLSFQIGRAERLDGFFDNSFDAVYLNSVFHWLPEKRQSLAETCRVLKSGGRLGISTASKERPHELDRIVRTVLRRPPYAPYLDTSETPPYKVTSEELSALLEQAGFRVITIEIRSFTDYFDSPGTVIHFSNASSFGHFLSGLPLLLRTAAIREIEFELEKYRRPEGIVLTRNLIFAVAEKK</sequence>
<dbReference type="RefSeq" id="WP_119632103.1">
    <property type="nucleotide sequence ID" value="NZ_AP017928.1"/>
</dbReference>
<evidence type="ECO:0000313" key="3">
    <source>
        <dbReference type="Proteomes" id="UP000266313"/>
    </source>
</evidence>
<dbReference type="SUPFAM" id="SSF53335">
    <property type="entry name" value="S-adenosyl-L-methionine-dependent methyltransferases"/>
    <property type="match status" value="1"/>
</dbReference>